<keyword evidence="3" id="KW-1185">Reference proteome</keyword>
<sequence length="102" mass="11243">MLTVIAIIKARPGQRDNLVAQFAQITPAVLQEEGCMAYAPLVDAVTQAAFQTTSPDTVFMLEQWASVEHLQAHMHAPHMLTYREATKDMVESASIHILNPAL</sequence>
<dbReference type="GO" id="GO:0005829">
    <property type="term" value="C:cytosol"/>
    <property type="evidence" value="ECO:0007669"/>
    <property type="project" value="TreeGrafter"/>
</dbReference>
<dbReference type="RefSeq" id="WP_184102274.1">
    <property type="nucleotide sequence ID" value="NZ_JACHHN010000007.1"/>
</dbReference>
<name>A0A840RJ35_9NEIS</name>
<keyword evidence="2" id="KW-0560">Oxidoreductase</keyword>
<organism evidence="2 3">
    <name type="scientific">Silvimonas terrae</name>
    <dbReference type="NCBI Taxonomy" id="300266"/>
    <lineage>
        <taxon>Bacteria</taxon>
        <taxon>Pseudomonadati</taxon>
        <taxon>Pseudomonadota</taxon>
        <taxon>Betaproteobacteria</taxon>
        <taxon>Neisseriales</taxon>
        <taxon>Chitinibacteraceae</taxon>
        <taxon>Silvimonas</taxon>
    </lineage>
</organism>
<keyword evidence="2" id="KW-0503">Monooxygenase</keyword>
<dbReference type="PROSITE" id="PS51725">
    <property type="entry name" value="ABM"/>
    <property type="match status" value="1"/>
</dbReference>
<accession>A0A840RJ35</accession>
<dbReference type="AlphaFoldDB" id="A0A840RJ35"/>
<evidence type="ECO:0000313" key="2">
    <source>
        <dbReference type="EMBL" id="MBB5192604.1"/>
    </source>
</evidence>
<dbReference type="InterPro" id="IPR007138">
    <property type="entry name" value="ABM_dom"/>
</dbReference>
<feature type="domain" description="ABM" evidence="1">
    <location>
        <begin position="2"/>
        <end position="98"/>
    </location>
</feature>
<dbReference type="InterPro" id="IPR011008">
    <property type="entry name" value="Dimeric_a/b-barrel"/>
</dbReference>
<protein>
    <submittedName>
        <fullName evidence="2">Quinol monooxygenase YgiN</fullName>
    </submittedName>
</protein>
<dbReference type="InterPro" id="IPR050744">
    <property type="entry name" value="AI-2_Isomerase_LsrG"/>
</dbReference>
<evidence type="ECO:0000313" key="3">
    <source>
        <dbReference type="Proteomes" id="UP000543030"/>
    </source>
</evidence>
<comment type="caution">
    <text evidence="2">The sequence shown here is derived from an EMBL/GenBank/DDBJ whole genome shotgun (WGS) entry which is preliminary data.</text>
</comment>
<evidence type="ECO:0000259" key="1">
    <source>
        <dbReference type="PROSITE" id="PS51725"/>
    </source>
</evidence>
<proteinExistence type="predicted"/>
<dbReference type="SUPFAM" id="SSF54909">
    <property type="entry name" value="Dimeric alpha+beta barrel"/>
    <property type="match status" value="1"/>
</dbReference>
<dbReference type="Gene3D" id="3.30.70.100">
    <property type="match status" value="1"/>
</dbReference>
<gene>
    <name evidence="2" type="ORF">HNQ50_003348</name>
</gene>
<dbReference type="EMBL" id="JACHHN010000007">
    <property type="protein sequence ID" value="MBB5192604.1"/>
    <property type="molecule type" value="Genomic_DNA"/>
</dbReference>
<dbReference type="PANTHER" id="PTHR33336:SF3">
    <property type="entry name" value="ABM DOMAIN-CONTAINING PROTEIN"/>
    <property type="match status" value="1"/>
</dbReference>
<dbReference type="Pfam" id="PF03992">
    <property type="entry name" value="ABM"/>
    <property type="match status" value="1"/>
</dbReference>
<dbReference type="PANTHER" id="PTHR33336">
    <property type="entry name" value="QUINOL MONOOXYGENASE YGIN-RELATED"/>
    <property type="match status" value="1"/>
</dbReference>
<dbReference type="Proteomes" id="UP000543030">
    <property type="component" value="Unassembled WGS sequence"/>
</dbReference>
<reference evidence="2 3" key="1">
    <citation type="submission" date="2020-08" db="EMBL/GenBank/DDBJ databases">
        <title>Genomic Encyclopedia of Type Strains, Phase IV (KMG-IV): sequencing the most valuable type-strain genomes for metagenomic binning, comparative biology and taxonomic classification.</title>
        <authorList>
            <person name="Goeker M."/>
        </authorList>
    </citation>
    <scope>NUCLEOTIDE SEQUENCE [LARGE SCALE GENOMIC DNA]</scope>
    <source>
        <strain evidence="2 3">DSM 18233</strain>
    </source>
</reference>
<dbReference type="GO" id="GO:0004497">
    <property type="term" value="F:monooxygenase activity"/>
    <property type="evidence" value="ECO:0007669"/>
    <property type="project" value="UniProtKB-KW"/>
</dbReference>